<protein>
    <submittedName>
        <fullName evidence="2">Mycobacterium terramassiliense ORFan</fullName>
    </submittedName>
</protein>
<gene>
    <name evidence="2" type="ORF">MTAB308_4255</name>
</gene>
<keyword evidence="3" id="KW-1185">Reference proteome</keyword>
<evidence type="ECO:0000313" key="2">
    <source>
        <dbReference type="EMBL" id="SPM30746.1"/>
    </source>
</evidence>
<feature type="region of interest" description="Disordered" evidence="1">
    <location>
        <begin position="1"/>
        <end position="48"/>
    </location>
</feature>
<evidence type="ECO:0000256" key="1">
    <source>
        <dbReference type="SAM" id="MobiDB-lite"/>
    </source>
</evidence>
<dbReference type="AlphaFoldDB" id="A0A2U3NGU1"/>
<name>A0A2U3NGU1_9MYCO</name>
<dbReference type="EMBL" id="FTRV01000015">
    <property type="protein sequence ID" value="SPM30746.1"/>
    <property type="molecule type" value="Genomic_DNA"/>
</dbReference>
<organism evidence="2 3">
    <name type="scientific">Mycobacterium terramassiliense</name>
    <dbReference type="NCBI Taxonomy" id="1841859"/>
    <lineage>
        <taxon>Bacteria</taxon>
        <taxon>Bacillati</taxon>
        <taxon>Actinomycetota</taxon>
        <taxon>Actinomycetes</taxon>
        <taxon>Mycobacteriales</taxon>
        <taxon>Mycobacteriaceae</taxon>
        <taxon>Mycobacterium</taxon>
    </lineage>
</organism>
<sequence length="48" mass="4914">MTNPPFARTGGSALVSGARGQHDHPNFVAAPGRTRTGRALPVNGGMVK</sequence>
<reference evidence="2 3" key="1">
    <citation type="submission" date="2017-01" db="EMBL/GenBank/DDBJ databases">
        <authorList>
            <consortium name="Urmite Genomes"/>
        </authorList>
    </citation>
    <scope>NUCLEOTIDE SEQUENCE [LARGE SCALE GENOMIC DNA]</scope>
    <source>
        <strain evidence="2 3">AB308</strain>
    </source>
</reference>
<dbReference type="RefSeq" id="WP_157900998.1">
    <property type="nucleotide sequence ID" value="NZ_LT717701.1"/>
</dbReference>
<dbReference type="Proteomes" id="UP000241595">
    <property type="component" value="Unassembled WGS sequence"/>
</dbReference>
<proteinExistence type="predicted"/>
<dbReference type="OrthoDB" id="9871077at2"/>
<evidence type="ECO:0000313" key="3">
    <source>
        <dbReference type="Proteomes" id="UP000241595"/>
    </source>
</evidence>
<accession>A0A2U3NGU1</accession>